<reference evidence="3" key="2">
    <citation type="journal article" date="2018" name="Nat. Commun.">
        <title>Extreme sensitivity to ultraviolet light in the fungal pathogen causing white-nose syndrome of bats.</title>
        <authorList>
            <person name="Palmer J.M."/>
            <person name="Drees K.P."/>
            <person name="Foster J.T."/>
            <person name="Lindner D.L."/>
        </authorList>
    </citation>
    <scope>NUCLEOTIDE SEQUENCE [LARGE SCALE GENOMIC DNA]</scope>
    <source>
        <strain evidence="3">UAMH 10579</strain>
    </source>
</reference>
<gene>
    <name evidence="2" type="ORF">VE01_05854</name>
</gene>
<dbReference type="SUPFAM" id="SSF55729">
    <property type="entry name" value="Acyl-CoA N-acyltransferases (Nat)"/>
    <property type="match status" value="1"/>
</dbReference>
<organism evidence="2 3">
    <name type="scientific">Pseudogymnoascus verrucosus</name>
    <dbReference type="NCBI Taxonomy" id="342668"/>
    <lineage>
        <taxon>Eukaryota</taxon>
        <taxon>Fungi</taxon>
        <taxon>Dikarya</taxon>
        <taxon>Ascomycota</taxon>
        <taxon>Pezizomycotina</taxon>
        <taxon>Leotiomycetes</taxon>
        <taxon>Thelebolales</taxon>
        <taxon>Thelebolaceae</taxon>
        <taxon>Pseudogymnoascus</taxon>
    </lineage>
</organism>
<dbReference type="InterPro" id="IPR016181">
    <property type="entry name" value="Acyl_CoA_acyltransferase"/>
</dbReference>
<evidence type="ECO:0000259" key="1">
    <source>
        <dbReference type="Pfam" id="PF13673"/>
    </source>
</evidence>
<dbReference type="Pfam" id="PF13673">
    <property type="entry name" value="Acetyltransf_10"/>
    <property type="match status" value="1"/>
</dbReference>
<dbReference type="InterPro" id="IPR000182">
    <property type="entry name" value="GNAT_dom"/>
</dbReference>
<name>A0A1B8GKE4_9PEZI</name>
<reference evidence="2 3" key="1">
    <citation type="submission" date="2016-03" db="EMBL/GenBank/DDBJ databases">
        <title>Comparative genomics of Pseudogymnoascus destructans, the fungus causing white-nose syndrome of bats.</title>
        <authorList>
            <person name="Palmer J.M."/>
            <person name="Drees K.P."/>
            <person name="Foster J.T."/>
            <person name="Lindner D.L."/>
        </authorList>
    </citation>
    <scope>NUCLEOTIDE SEQUENCE [LARGE SCALE GENOMIC DNA]</scope>
    <source>
        <strain evidence="2 3">UAMH 10579</strain>
    </source>
</reference>
<dbReference type="PANTHER" id="PTHR42791:SF2">
    <property type="entry name" value="N-ACETYLTRANSFERASE DOMAIN-CONTAINING PROTEIN"/>
    <property type="match status" value="1"/>
</dbReference>
<dbReference type="PANTHER" id="PTHR42791">
    <property type="entry name" value="GNAT FAMILY ACETYLTRANSFERASE"/>
    <property type="match status" value="1"/>
</dbReference>
<protein>
    <recommendedName>
        <fullName evidence="1">N-acetyltransferase domain-containing protein</fullName>
    </recommendedName>
</protein>
<accession>A0A1B8GKE4</accession>
<feature type="domain" description="N-acetyltransferase" evidence="1">
    <location>
        <begin position="100"/>
        <end position="157"/>
    </location>
</feature>
<dbReference type="InterPro" id="IPR052523">
    <property type="entry name" value="Trichothecene_AcTrans"/>
</dbReference>
<keyword evidence="3" id="KW-1185">Reference proteome</keyword>
<proteinExistence type="predicted"/>
<dbReference type="Proteomes" id="UP000091956">
    <property type="component" value="Unassembled WGS sequence"/>
</dbReference>
<dbReference type="CDD" id="cd04301">
    <property type="entry name" value="NAT_SF"/>
    <property type="match status" value="1"/>
</dbReference>
<dbReference type="GO" id="GO:0016747">
    <property type="term" value="F:acyltransferase activity, transferring groups other than amino-acyl groups"/>
    <property type="evidence" value="ECO:0007669"/>
    <property type="project" value="InterPro"/>
</dbReference>
<dbReference type="EMBL" id="KV460229">
    <property type="protein sequence ID" value="OBT96258.1"/>
    <property type="molecule type" value="Genomic_DNA"/>
</dbReference>
<dbReference type="RefSeq" id="XP_018129991.1">
    <property type="nucleotide sequence ID" value="XM_018275312.1"/>
</dbReference>
<sequence>MATSNLPPQTLSVGTYTFTISEGGESDIPEFCDVFDIAFASNLLFNTMSGTKEAAAEEAKKAPKPEPILGTNSKAQEAFKTQLFEMRDKWLKKDDMYLMNILAVLPTYQRLGLSAALLAPVLKLADREGKKTYIEASEAGEKLYRRLGWVETGDTISLNFTEFRAEGKVDIPLMMREPGAANTL</sequence>
<dbReference type="AlphaFoldDB" id="A0A1B8GKE4"/>
<dbReference type="Gene3D" id="3.40.630.30">
    <property type="match status" value="1"/>
</dbReference>
<evidence type="ECO:0000313" key="3">
    <source>
        <dbReference type="Proteomes" id="UP000091956"/>
    </source>
</evidence>
<dbReference type="GeneID" id="28839240"/>
<evidence type="ECO:0000313" key="2">
    <source>
        <dbReference type="EMBL" id="OBT96258.1"/>
    </source>
</evidence>